<dbReference type="CDD" id="cd05013">
    <property type="entry name" value="SIS_RpiR"/>
    <property type="match status" value="1"/>
</dbReference>
<dbReference type="Pfam" id="PF01380">
    <property type="entry name" value="SIS"/>
    <property type="match status" value="1"/>
</dbReference>
<dbReference type="EMBL" id="JACHHD010000007">
    <property type="protein sequence ID" value="MBB5184896.1"/>
    <property type="molecule type" value="Genomic_DNA"/>
</dbReference>
<dbReference type="Gene3D" id="1.10.10.10">
    <property type="entry name" value="Winged helix-like DNA-binding domain superfamily/Winged helix DNA-binding domain"/>
    <property type="match status" value="1"/>
</dbReference>
<sequence length="284" mass="32483">MKFEKLILSSPDLTFLESELAHYILDHRNEVIQQDLQTLSQSSYTSRSTILRLCKKLGYRGFNELKIQLAKESLEDTDHNASFDVNYPFLAQDPPLEIARKIQTLYQTTIQDTLACLAEQDLLRAAHLLHKAKVIDIYTHAHNTSIAQSFQDKMMTIRHMVNLPLSFYSQRLCALASDPSHVALCLSYSGKASFLGPILKKLKEKKVPVILISKVGPYSSARNTDIHLSLSDNEQLRDRISQYASHMAMQYVIDVLYGCIYNLDRIQNQQILKDSIDFMDDRSI</sequence>
<dbReference type="InterPro" id="IPR046348">
    <property type="entry name" value="SIS_dom_sf"/>
</dbReference>
<dbReference type="Gene3D" id="3.40.50.10490">
    <property type="entry name" value="Glucose-6-phosphate isomerase like protein, domain 1"/>
    <property type="match status" value="1"/>
</dbReference>
<dbReference type="SUPFAM" id="SSF46689">
    <property type="entry name" value="Homeodomain-like"/>
    <property type="match status" value="1"/>
</dbReference>
<dbReference type="Proteomes" id="UP000521313">
    <property type="component" value="Unassembled WGS sequence"/>
</dbReference>
<dbReference type="InterPro" id="IPR009057">
    <property type="entry name" value="Homeodomain-like_sf"/>
</dbReference>
<evidence type="ECO:0000313" key="5">
    <source>
        <dbReference type="EMBL" id="MBB5184896.1"/>
    </source>
</evidence>
<dbReference type="GO" id="GO:1901135">
    <property type="term" value="P:carbohydrate derivative metabolic process"/>
    <property type="evidence" value="ECO:0007669"/>
    <property type="project" value="InterPro"/>
</dbReference>
<dbReference type="InterPro" id="IPR001347">
    <property type="entry name" value="SIS_dom"/>
</dbReference>
<dbReference type="Pfam" id="PF01418">
    <property type="entry name" value="HTH_6"/>
    <property type="match status" value="1"/>
</dbReference>
<keyword evidence="2 5" id="KW-0238">DNA-binding</keyword>
<dbReference type="InterPro" id="IPR000281">
    <property type="entry name" value="HTH_RpiR"/>
</dbReference>
<evidence type="ECO:0000313" key="6">
    <source>
        <dbReference type="Proteomes" id="UP000521313"/>
    </source>
</evidence>
<protein>
    <submittedName>
        <fullName evidence="5">DNA-binding MurR/RpiR family transcriptional regulator</fullName>
    </submittedName>
</protein>
<dbReference type="PANTHER" id="PTHR30514:SF10">
    <property type="entry name" value="MURR_RPIR FAMILY TRANSCRIPTIONAL REGULATOR"/>
    <property type="match status" value="1"/>
</dbReference>
<dbReference type="SUPFAM" id="SSF53697">
    <property type="entry name" value="SIS domain"/>
    <property type="match status" value="1"/>
</dbReference>
<dbReference type="InterPro" id="IPR047640">
    <property type="entry name" value="RpiR-like"/>
</dbReference>
<keyword evidence="1" id="KW-0805">Transcription regulation</keyword>
<dbReference type="GO" id="GO:0097367">
    <property type="term" value="F:carbohydrate derivative binding"/>
    <property type="evidence" value="ECO:0007669"/>
    <property type="project" value="InterPro"/>
</dbReference>
<dbReference type="PROSITE" id="PS51071">
    <property type="entry name" value="HTH_RPIR"/>
    <property type="match status" value="1"/>
</dbReference>
<dbReference type="AlphaFoldDB" id="A0A7W8D0F9"/>
<keyword evidence="3" id="KW-0804">Transcription</keyword>
<accession>A0A7W8D0F9</accession>
<evidence type="ECO:0000256" key="3">
    <source>
        <dbReference type="ARBA" id="ARBA00023163"/>
    </source>
</evidence>
<gene>
    <name evidence="5" type="ORF">HNQ43_000942</name>
</gene>
<dbReference type="GO" id="GO:0003677">
    <property type="term" value="F:DNA binding"/>
    <property type="evidence" value="ECO:0007669"/>
    <property type="project" value="UniProtKB-KW"/>
</dbReference>
<organism evidence="5 6">
    <name type="scientific">Faecalicoccus acidiformans</name>
    <dbReference type="NCBI Taxonomy" id="915173"/>
    <lineage>
        <taxon>Bacteria</taxon>
        <taxon>Bacillati</taxon>
        <taxon>Bacillota</taxon>
        <taxon>Erysipelotrichia</taxon>
        <taxon>Erysipelotrichales</taxon>
        <taxon>Erysipelotrichaceae</taxon>
        <taxon>Faecalicoccus</taxon>
    </lineage>
</organism>
<reference evidence="5 6" key="1">
    <citation type="submission" date="2020-08" db="EMBL/GenBank/DDBJ databases">
        <title>Genomic Encyclopedia of Type Strains, Phase IV (KMG-IV): sequencing the most valuable type-strain genomes for metagenomic binning, comparative biology and taxonomic classification.</title>
        <authorList>
            <person name="Goeker M."/>
        </authorList>
    </citation>
    <scope>NUCLEOTIDE SEQUENCE [LARGE SCALE GENOMIC DNA]</scope>
    <source>
        <strain evidence="5 6">DSM 26963</strain>
    </source>
</reference>
<dbReference type="InterPro" id="IPR036388">
    <property type="entry name" value="WH-like_DNA-bd_sf"/>
</dbReference>
<dbReference type="RefSeq" id="WP_183375276.1">
    <property type="nucleotide sequence ID" value="NZ_JACHHD010000007.1"/>
</dbReference>
<feature type="domain" description="HTH rpiR-type" evidence="4">
    <location>
        <begin position="1"/>
        <end position="76"/>
    </location>
</feature>
<dbReference type="PANTHER" id="PTHR30514">
    <property type="entry name" value="GLUCOKINASE"/>
    <property type="match status" value="1"/>
</dbReference>
<evidence type="ECO:0000259" key="4">
    <source>
        <dbReference type="PROSITE" id="PS51071"/>
    </source>
</evidence>
<comment type="caution">
    <text evidence="5">The sequence shown here is derived from an EMBL/GenBank/DDBJ whole genome shotgun (WGS) entry which is preliminary data.</text>
</comment>
<proteinExistence type="predicted"/>
<name>A0A7W8D0F9_9FIRM</name>
<evidence type="ECO:0000256" key="1">
    <source>
        <dbReference type="ARBA" id="ARBA00023015"/>
    </source>
</evidence>
<dbReference type="InterPro" id="IPR035472">
    <property type="entry name" value="RpiR-like_SIS"/>
</dbReference>
<evidence type="ECO:0000256" key="2">
    <source>
        <dbReference type="ARBA" id="ARBA00023125"/>
    </source>
</evidence>
<dbReference type="GO" id="GO:0003700">
    <property type="term" value="F:DNA-binding transcription factor activity"/>
    <property type="evidence" value="ECO:0007669"/>
    <property type="project" value="InterPro"/>
</dbReference>